<reference evidence="6 7" key="1">
    <citation type="journal article" date="2019" name="G3 (Bethesda)">
        <title>Sequencing of a Wild Apple (Malus baccata) Genome Unravels the Differences Between Cultivated and Wild Apple Species Regarding Disease Resistance and Cold Tolerance.</title>
        <authorList>
            <person name="Chen X."/>
        </authorList>
    </citation>
    <scope>NUCLEOTIDE SEQUENCE [LARGE SCALE GENOMIC DNA]</scope>
    <source>
        <strain evidence="7">cv. Shandingzi</strain>
        <tissue evidence="6">Leaves</tissue>
    </source>
</reference>
<comment type="catalytic activity">
    <reaction evidence="4">
        <text>NAD(+) + H2O = ADP-D-ribose + nicotinamide + H(+)</text>
        <dbReference type="Rhea" id="RHEA:16301"/>
        <dbReference type="ChEBI" id="CHEBI:15377"/>
        <dbReference type="ChEBI" id="CHEBI:15378"/>
        <dbReference type="ChEBI" id="CHEBI:17154"/>
        <dbReference type="ChEBI" id="CHEBI:57540"/>
        <dbReference type="ChEBI" id="CHEBI:57967"/>
        <dbReference type="EC" id="3.2.2.6"/>
    </reaction>
    <physiologicalReaction direction="left-to-right" evidence="4">
        <dbReference type="Rhea" id="RHEA:16302"/>
    </physiologicalReaction>
</comment>
<dbReference type="SUPFAM" id="SSF52200">
    <property type="entry name" value="Toll/Interleukin receptor TIR domain"/>
    <property type="match status" value="1"/>
</dbReference>
<evidence type="ECO:0000256" key="1">
    <source>
        <dbReference type="ARBA" id="ARBA00011982"/>
    </source>
</evidence>
<organism evidence="6 7">
    <name type="scientific">Malus baccata</name>
    <name type="common">Siberian crab apple</name>
    <name type="synonym">Pyrus baccata</name>
    <dbReference type="NCBI Taxonomy" id="106549"/>
    <lineage>
        <taxon>Eukaryota</taxon>
        <taxon>Viridiplantae</taxon>
        <taxon>Streptophyta</taxon>
        <taxon>Embryophyta</taxon>
        <taxon>Tracheophyta</taxon>
        <taxon>Spermatophyta</taxon>
        <taxon>Magnoliopsida</taxon>
        <taxon>eudicotyledons</taxon>
        <taxon>Gunneridae</taxon>
        <taxon>Pentapetalae</taxon>
        <taxon>rosids</taxon>
        <taxon>fabids</taxon>
        <taxon>Rosales</taxon>
        <taxon>Rosaceae</taxon>
        <taxon>Amygdaloideae</taxon>
        <taxon>Maleae</taxon>
        <taxon>Malus</taxon>
    </lineage>
</organism>
<evidence type="ECO:0000256" key="4">
    <source>
        <dbReference type="ARBA" id="ARBA00047304"/>
    </source>
</evidence>
<evidence type="ECO:0000256" key="3">
    <source>
        <dbReference type="ARBA" id="ARBA00023027"/>
    </source>
</evidence>
<dbReference type="SMART" id="SM00255">
    <property type="entry name" value="TIR"/>
    <property type="match status" value="1"/>
</dbReference>
<keyword evidence="3" id="KW-0520">NAD</keyword>
<dbReference type="EC" id="3.2.2.6" evidence="1"/>
<keyword evidence="2" id="KW-0378">Hydrolase</keyword>
<protein>
    <recommendedName>
        <fullName evidence="1">ADP-ribosyl cyclase/cyclic ADP-ribose hydrolase</fullName>
        <ecNumber evidence="1">3.2.2.6</ecNumber>
    </recommendedName>
</protein>
<name>A0A540LVR1_MALBA</name>
<gene>
    <name evidence="6" type="ORF">C1H46_023916</name>
</gene>
<dbReference type="PROSITE" id="PS50104">
    <property type="entry name" value="TIR"/>
    <property type="match status" value="1"/>
</dbReference>
<dbReference type="PANTHER" id="PTHR32009">
    <property type="entry name" value="TMV RESISTANCE PROTEIN N-LIKE"/>
    <property type="match status" value="1"/>
</dbReference>
<dbReference type="InterPro" id="IPR000157">
    <property type="entry name" value="TIR_dom"/>
</dbReference>
<dbReference type="EMBL" id="VIEB01000450">
    <property type="protein sequence ID" value="TQD90478.1"/>
    <property type="molecule type" value="Genomic_DNA"/>
</dbReference>
<dbReference type="InterPro" id="IPR035897">
    <property type="entry name" value="Toll_tir_struct_dom_sf"/>
</dbReference>
<dbReference type="PANTHER" id="PTHR32009:SF39">
    <property type="entry name" value="TIR DOMAIN-CONTAINING PROTEIN"/>
    <property type="match status" value="1"/>
</dbReference>
<sequence>MIGHGASSSSSSSKLWKHDVFLSFRGEDTRKGFTGHLHQALEGKGYKTFIDEDDLKRGEEIKPELLRAIEESRISIIVFSKRYADSSWCLDELVKIMECRSELGQHVLPIFYDVEASDIRKQEGSLAPMFQKHEEDIRKKAKRERVEQWRKALTEAANLSGYDLKNTENG</sequence>
<dbReference type="Pfam" id="PF01582">
    <property type="entry name" value="TIR"/>
    <property type="match status" value="1"/>
</dbReference>
<evidence type="ECO:0000313" key="6">
    <source>
        <dbReference type="EMBL" id="TQD90478.1"/>
    </source>
</evidence>
<keyword evidence="7" id="KW-1185">Reference proteome</keyword>
<dbReference type="AlphaFoldDB" id="A0A540LVR1"/>
<dbReference type="GO" id="GO:0007165">
    <property type="term" value="P:signal transduction"/>
    <property type="evidence" value="ECO:0007669"/>
    <property type="project" value="InterPro"/>
</dbReference>
<comment type="caution">
    <text evidence="6">The sequence shown here is derived from an EMBL/GenBank/DDBJ whole genome shotgun (WGS) entry which is preliminary data.</text>
</comment>
<dbReference type="Gene3D" id="3.40.50.10140">
    <property type="entry name" value="Toll/interleukin-1 receptor homology (TIR) domain"/>
    <property type="match status" value="1"/>
</dbReference>
<evidence type="ECO:0000259" key="5">
    <source>
        <dbReference type="PROSITE" id="PS50104"/>
    </source>
</evidence>
<dbReference type="FunFam" id="3.40.50.10140:FF:000007">
    <property type="entry name" value="Disease resistance protein (TIR-NBS-LRR class)"/>
    <property type="match status" value="1"/>
</dbReference>
<proteinExistence type="predicted"/>
<dbReference type="Proteomes" id="UP000315295">
    <property type="component" value="Unassembled WGS sequence"/>
</dbReference>
<evidence type="ECO:0000256" key="2">
    <source>
        <dbReference type="ARBA" id="ARBA00022801"/>
    </source>
</evidence>
<evidence type="ECO:0000313" key="7">
    <source>
        <dbReference type="Proteomes" id="UP000315295"/>
    </source>
</evidence>
<dbReference type="GO" id="GO:0061809">
    <property type="term" value="F:NAD+ nucleosidase activity, cyclic ADP-ribose generating"/>
    <property type="evidence" value="ECO:0007669"/>
    <property type="project" value="UniProtKB-EC"/>
</dbReference>
<accession>A0A540LVR1</accession>
<feature type="domain" description="TIR" evidence="5">
    <location>
        <begin position="16"/>
        <end position="170"/>
    </location>
</feature>